<comment type="similarity">
    <text evidence="6">Belongs to the class-II pyridoxal-phosphate-dependent aminotransferase family. Histidinol-phosphate aminotransferase subfamily.</text>
</comment>
<keyword evidence="6" id="KW-0028">Amino-acid biosynthesis</keyword>
<protein>
    <recommendedName>
        <fullName evidence="6">Histidinol-phosphate aminotransferase</fullName>
        <ecNumber evidence="6">2.6.1.9</ecNumber>
    </recommendedName>
    <alternativeName>
        <fullName evidence="6">Imidazole acetol-phosphate transaminase</fullName>
    </alternativeName>
</protein>
<gene>
    <name evidence="6" type="primary">hisC</name>
    <name evidence="9" type="ORF">A3K49_05545</name>
</gene>
<dbReference type="Gene3D" id="3.90.1150.10">
    <property type="entry name" value="Aspartate Aminotransferase, domain 1"/>
    <property type="match status" value="1"/>
</dbReference>
<dbReference type="Proteomes" id="UP000178602">
    <property type="component" value="Unassembled WGS sequence"/>
</dbReference>
<comment type="subunit">
    <text evidence="2 6">Homodimer.</text>
</comment>
<dbReference type="InterPro" id="IPR015424">
    <property type="entry name" value="PyrdxlP-dep_Trfase"/>
</dbReference>
<keyword evidence="5 6" id="KW-0663">Pyridoxal phosphate</keyword>
<keyword evidence="3 6" id="KW-0032">Aminotransferase</keyword>
<reference evidence="9 10" key="1">
    <citation type="journal article" date="2016" name="Nat. Commun.">
        <title>Thousands of microbial genomes shed light on interconnected biogeochemical processes in an aquifer system.</title>
        <authorList>
            <person name="Anantharaman K."/>
            <person name="Brown C.T."/>
            <person name="Hug L.A."/>
            <person name="Sharon I."/>
            <person name="Castelle C.J."/>
            <person name="Probst A.J."/>
            <person name="Thomas B.C."/>
            <person name="Singh A."/>
            <person name="Wilkins M.J."/>
            <person name="Karaoz U."/>
            <person name="Brodie E.L."/>
            <person name="Williams K.H."/>
            <person name="Hubbard S.S."/>
            <person name="Banfield J.F."/>
        </authorList>
    </citation>
    <scope>NUCLEOTIDE SEQUENCE [LARGE SCALE GENOMIC DNA]</scope>
</reference>
<accession>A0A1F4T6R6</accession>
<dbReference type="UniPathway" id="UPA00031">
    <property type="reaction ID" value="UER00012"/>
</dbReference>
<dbReference type="HAMAP" id="MF_01023">
    <property type="entry name" value="HisC_aminotrans_2"/>
    <property type="match status" value="1"/>
</dbReference>
<comment type="cofactor">
    <cofactor evidence="1 6">
        <name>pyridoxal 5'-phosphate</name>
        <dbReference type="ChEBI" id="CHEBI:597326"/>
    </cofactor>
</comment>
<comment type="pathway">
    <text evidence="6">Amino-acid biosynthesis; L-histidine biosynthesis; L-histidine from 5-phospho-alpha-D-ribose 1-diphosphate: step 7/9.</text>
</comment>
<dbReference type="PANTHER" id="PTHR43643">
    <property type="entry name" value="HISTIDINOL-PHOSPHATE AMINOTRANSFERASE 2"/>
    <property type="match status" value="1"/>
</dbReference>
<keyword evidence="6" id="KW-0368">Histidine biosynthesis</keyword>
<comment type="catalytic activity">
    <reaction evidence="6">
        <text>L-histidinol phosphate + 2-oxoglutarate = 3-(imidazol-4-yl)-2-oxopropyl phosphate + L-glutamate</text>
        <dbReference type="Rhea" id="RHEA:23744"/>
        <dbReference type="ChEBI" id="CHEBI:16810"/>
        <dbReference type="ChEBI" id="CHEBI:29985"/>
        <dbReference type="ChEBI" id="CHEBI:57766"/>
        <dbReference type="ChEBI" id="CHEBI:57980"/>
        <dbReference type="EC" id="2.6.1.9"/>
    </reaction>
</comment>
<dbReference type="PANTHER" id="PTHR43643:SF3">
    <property type="entry name" value="HISTIDINOL-PHOSPHATE AMINOTRANSFERASE"/>
    <property type="match status" value="1"/>
</dbReference>
<feature type="domain" description="Aminotransferase class I/classII large" evidence="8">
    <location>
        <begin position="24"/>
        <end position="348"/>
    </location>
</feature>
<dbReference type="Gene3D" id="3.40.640.10">
    <property type="entry name" value="Type I PLP-dependent aspartate aminotransferase-like (Major domain)"/>
    <property type="match status" value="1"/>
</dbReference>
<dbReference type="NCBIfam" id="TIGR01141">
    <property type="entry name" value="hisC"/>
    <property type="match status" value="1"/>
</dbReference>
<evidence type="ECO:0000313" key="9">
    <source>
        <dbReference type="EMBL" id="OGC28418.1"/>
    </source>
</evidence>
<dbReference type="EMBL" id="MEUG01000001">
    <property type="protein sequence ID" value="OGC28418.1"/>
    <property type="molecule type" value="Genomic_DNA"/>
</dbReference>
<dbReference type="GO" id="GO:0000105">
    <property type="term" value="P:L-histidine biosynthetic process"/>
    <property type="evidence" value="ECO:0007669"/>
    <property type="project" value="UniProtKB-UniRule"/>
</dbReference>
<evidence type="ECO:0000256" key="2">
    <source>
        <dbReference type="ARBA" id="ARBA00011738"/>
    </source>
</evidence>
<dbReference type="CDD" id="cd00609">
    <property type="entry name" value="AAT_like"/>
    <property type="match status" value="1"/>
</dbReference>
<feature type="region of interest" description="Disordered" evidence="7">
    <location>
        <begin position="13"/>
        <end position="35"/>
    </location>
</feature>
<evidence type="ECO:0000256" key="3">
    <source>
        <dbReference type="ARBA" id="ARBA00022576"/>
    </source>
</evidence>
<keyword evidence="4 6" id="KW-0808">Transferase</keyword>
<proteinExistence type="inferred from homology"/>
<dbReference type="InterPro" id="IPR004839">
    <property type="entry name" value="Aminotransferase_I/II_large"/>
</dbReference>
<evidence type="ECO:0000256" key="7">
    <source>
        <dbReference type="SAM" id="MobiDB-lite"/>
    </source>
</evidence>
<evidence type="ECO:0000313" key="10">
    <source>
        <dbReference type="Proteomes" id="UP000178602"/>
    </source>
</evidence>
<dbReference type="InterPro" id="IPR015421">
    <property type="entry name" value="PyrdxlP-dep_Trfase_major"/>
</dbReference>
<evidence type="ECO:0000256" key="5">
    <source>
        <dbReference type="ARBA" id="ARBA00022898"/>
    </source>
</evidence>
<dbReference type="InterPro" id="IPR005861">
    <property type="entry name" value="HisP_aminotrans"/>
</dbReference>
<dbReference type="GO" id="GO:0030170">
    <property type="term" value="F:pyridoxal phosphate binding"/>
    <property type="evidence" value="ECO:0007669"/>
    <property type="project" value="InterPro"/>
</dbReference>
<dbReference type="InterPro" id="IPR015422">
    <property type="entry name" value="PyrdxlP-dep_Trfase_small"/>
</dbReference>
<dbReference type="Pfam" id="PF00155">
    <property type="entry name" value="Aminotran_1_2"/>
    <property type="match status" value="1"/>
</dbReference>
<organism evidence="9 10">
    <name type="scientific">candidate division WOR-1 bacterium RIFOXYC12_FULL_54_18</name>
    <dbReference type="NCBI Taxonomy" id="1802584"/>
    <lineage>
        <taxon>Bacteria</taxon>
        <taxon>Bacillati</taxon>
        <taxon>Saganbacteria</taxon>
    </lineage>
</organism>
<dbReference type="GO" id="GO:0004400">
    <property type="term" value="F:histidinol-phosphate transaminase activity"/>
    <property type="evidence" value="ECO:0007669"/>
    <property type="project" value="UniProtKB-UniRule"/>
</dbReference>
<evidence type="ECO:0000256" key="1">
    <source>
        <dbReference type="ARBA" id="ARBA00001933"/>
    </source>
</evidence>
<evidence type="ECO:0000256" key="4">
    <source>
        <dbReference type="ARBA" id="ARBA00022679"/>
    </source>
</evidence>
<comment type="caution">
    <text evidence="9">The sequence shown here is derived from an EMBL/GenBank/DDBJ whole genome shotgun (WGS) entry which is preliminary data.</text>
</comment>
<dbReference type="SUPFAM" id="SSF53383">
    <property type="entry name" value="PLP-dependent transferases"/>
    <property type="match status" value="1"/>
</dbReference>
<name>A0A1F4T6R6_UNCSA</name>
<feature type="modified residue" description="N6-(pyridoxal phosphate)lysine" evidence="6">
    <location>
        <position position="216"/>
    </location>
</feature>
<sequence length="353" mass="38800">MGLIRETVNQLKDYVPGKTPSDPKAIKLSSNENPFGPSPKAIDALKKAAGHSQVYPDQRSLSLREALGRSFGLPDDSVIVGNGSDEIMLMIATAFLSAGEEALISRNSFSLYEFITRLLDGRPVFVPLNNNHQDLGAIAAAITTKTKLIFLTNPHNPTGTYLPATELDAFLANVPQEVLVVIDEAYAEFATAADFPKSVEFIRRQPNVIVLRTFSKYYGLAGLRIGYGLARPELIAPLFKIKLPFNVNHPAQAAAEAALADKRFLEKTLRNNLDGKKQLYSALDSLGLKYTKSEANFVFVDLKKPAAHFCEEMMRRGVSVRPLTSFGFPEAIRVSIGTKEQNARFISQLKTVL</sequence>
<dbReference type="EC" id="2.6.1.9" evidence="6"/>
<dbReference type="AlphaFoldDB" id="A0A1F4T6R6"/>
<evidence type="ECO:0000256" key="6">
    <source>
        <dbReference type="HAMAP-Rule" id="MF_01023"/>
    </source>
</evidence>
<evidence type="ECO:0000259" key="8">
    <source>
        <dbReference type="Pfam" id="PF00155"/>
    </source>
</evidence>
<dbReference type="InterPro" id="IPR050106">
    <property type="entry name" value="HistidinolP_aminotransfase"/>
</dbReference>